<comment type="caution">
    <text evidence="1">The sequence shown here is derived from an EMBL/GenBank/DDBJ whole genome shotgun (WGS) entry which is preliminary data.</text>
</comment>
<dbReference type="GeneID" id="87013742"/>
<accession>A0ABD5P2N8</accession>
<evidence type="ECO:0000313" key="1">
    <source>
        <dbReference type="EMBL" id="MFC4248571.1"/>
    </source>
</evidence>
<dbReference type="EMBL" id="JBHSDJ010000125">
    <property type="protein sequence ID" value="MFC4248571.1"/>
    <property type="molecule type" value="Genomic_DNA"/>
</dbReference>
<evidence type="ECO:0000313" key="2">
    <source>
        <dbReference type="Proteomes" id="UP001595821"/>
    </source>
</evidence>
<dbReference type="RefSeq" id="WP_322987041.1">
    <property type="nucleotide sequence ID" value="NZ_CP095397.1"/>
</dbReference>
<dbReference type="Proteomes" id="UP001595821">
    <property type="component" value="Unassembled WGS sequence"/>
</dbReference>
<organism evidence="1 2">
    <name type="scientific">Natribaculum luteum</name>
    <dbReference type="NCBI Taxonomy" id="1586232"/>
    <lineage>
        <taxon>Archaea</taxon>
        <taxon>Methanobacteriati</taxon>
        <taxon>Methanobacteriota</taxon>
        <taxon>Stenosarchaea group</taxon>
        <taxon>Halobacteria</taxon>
        <taxon>Halobacteriales</taxon>
        <taxon>Natrialbaceae</taxon>
        <taxon>Natribaculum</taxon>
    </lineage>
</organism>
<gene>
    <name evidence="1" type="ORF">ACFOZ7_16825</name>
</gene>
<reference evidence="1 2" key="1">
    <citation type="journal article" date="2014" name="Int. J. Syst. Evol. Microbiol.">
        <title>Complete genome sequence of Corynebacterium casei LMG S-19264T (=DSM 44701T), isolated from a smear-ripened cheese.</title>
        <authorList>
            <consortium name="US DOE Joint Genome Institute (JGI-PGF)"/>
            <person name="Walter F."/>
            <person name="Albersmeier A."/>
            <person name="Kalinowski J."/>
            <person name="Ruckert C."/>
        </authorList>
    </citation>
    <scope>NUCLEOTIDE SEQUENCE [LARGE SCALE GENOMIC DNA]</scope>
    <source>
        <strain evidence="1 2">IBRC-M 10912</strain>
    </source>
</reference>
<proteinExistence type="predicted"/>
<name>A0ABD5P2N8_9EURY</name>
<protein>
    <submittedName>
        <fullName evidence="1">Uncharacterized protein</fullName>
    </submittedName>
</protein>
<sequence length="51" mass="5316">MAVVSPNDSTARRDGQEPLNVAPVRLTGVGSTTIELLARATVPVVVSFPEP</sequence>
<dbReference type="AlphaFoldDB" id="A0ABD5P2N8"/>